<protein>
    <submittedName>
        <fullName evidence="1">44214_t:CDS:1</fullName>
    </submittedName>
</protein>
<dbReference type="EMBL" id="CAJVQB010039126">
    <property type="protein sequence ID" value="CAG8827033.1"/>
    <property type="molecule type" value="Genomic_DNA"/>
</dbReference>
<keyword evidence="2" id="KW-1185">Reference proteome</keyword>
<accession>A0ABN7WD05</accession>
<sequence>SFQVTAPFLRTINRLQRFIRKSHVATLLVTDAKIECFNAQGNQVEVNFASDLAKGSSKESHMSLFHEDLQQIGYLAIELEKVEEEDWGQQMDYLLKEWVQVNMYYWYCEKRKLNECKGHATTAFLNNLHYLKKFNDHNHALQASSAEVARSIASIRDRAHETNDQLAQIIQNTIINIPKEIYPYVPSHNALRI</sequence>
<evidence type="ECO:0000313" key="1">
    <source>
        <dbReference type="EMBL" id="CAG8827033.1"/>
    </source>
</evidence>
<proteinExistence type="predicted"/>
<name>A0ABN7WD05_GIGMA</name>
<gene>
    <name evidence="1" type="ORF">GMARGA_LOCUS29286</name>
</gene>
<reference evidence="1 2" key="1">
    <citation type="submission" date="2021-06" db="EMBL/GenBank/DDBJ databases">
        <authorList>
            <person name="Kallberg Y."/>
            <person name="Tangrot J."/>
            <person name="Rosling A."/>
        </authorList>
    </citation>
    <scope>NUCLEOTIDE SEQUENCE [LARGE SCALE GENOMIC DNA]</scope>
    <source>
        <strain evidence="1 2">120-4 pot B 10/14</strain>
    </source>
</reference>
<feature type="non-terminal residue" evidence="1">
    <location>
        <position position="1"/>
    </location>
</feature>
<organism evidence="1 2">
    <name type="scientific">Gigaspora margarita</name>
    <dbReference type="NCBI Taxonomy" id="4874"/>
    <lineage>
        <taxon>Eukaryota</taxon>
        <taxon>Fungi</taxon>
        <taxon>Fungi incertae sedis</taxon>
        <taxon>Mucoromycota</taxon>
        <taxon>Glomeromycotina</taxon>
        <taxon>Glomeromycetes</taxon>
        <taxon>Diversisporales</taxon>
        <taxon>Gigasporaceae</taxon>
        <taxon>Gigaspora</taxon>
    </lineage>
</organism>
<dbReference type="Proteomes" id="UP000789901">
    <property type="component" value="Unassembled WGS sequence"/>
</dbReference>
<evidence type="ECO:0000313" key="2">
    <source>
        <dbReference type="Proteomes" id="UP000789901"/>
    </source>
</evidence>
<comment type="caution">
    <text evidence="1">The sequence shown here is derived from an EMBL/GenBank/DDBJ whole genome shotgun (WGS) entry which is preliminary data.</text>
</comment>
<dbReference type="Gene3D" id="2.20.25.240">
    <property type="match status" value="1"/>
</dbReference>